<dbReference type="PRINTS" id="PR00237">
    <property type="entry name" value="GPCRRHODOPSN"/>
</dbReference>
<dbReference type="Pfam" id="PF00001">
    <property type="entry name" value="7tm_1"/>
    <property type="match status" value="1"/>
</dbReference>
<proteinExistence type="predicted"/>
<evidence type="ECO:0000256" key="7">
    <source>
        <dbReference type="ARBA" id="ARBA00023224"/>
    </source>
</evidence>
<evidence type="ECO:0000256" key="3">
    <source>
        <dbReference type="ARBA" id="ARBA00022989"/>
    </source>
</evidence>
<keyword evidence="3 8" id="KW-1133">Transmembrane helix</keyword>
<feature type="transmembrane region" description="Helical" evidence="8">
    <location>
        <begin position="101"/>
        <end position="124"/>
    </location>
</feature>
<dbReference type="Proteomes" id="UP000663864">
    <property type="component" value="Unassembled WGS sequence"/>
</dbReference>
<comment type="subcellular location">
    <subcellularLocation>
        <location evidence="1">Membrane</location>
        <topology evidence="1">Multi-pass membrane protein</topology>
    </subcellularLocation>
</comment>
<keyword evidence="4" id="KW-0297">G-protein coupled receptor</keyword>
<feature type="domain" description="G-protein coupled receptors family 1 profile" evidence="9">
    <location>
        <begin position="26"/>
        <end position="291"/>
    </location>
</feature>
<feature type="transmembrane region" description="Helical" evidence="8">
    <location>
        <begin position="58"/>
        <end position="81"/>
    </location>
</feature>
<keyword evidence="2 8" id="KW-0812">Transmembrane</keyword>
<evidence type="ECO:0000313" key="11">
    <source>
        <dbReference type="Proteomes" id="UP000663864"/>
    </source>
</evidence>
<evidence type="ECO:0000256" key="2">
    <source>
        <dbReference type="ARBA" id="ARBA00022692"/>
    </source>
</evidence>
<protein>
    <recommendedName>
        <fullName evidence="9">G-protein coupled receptors family 1 profile domain-containing protein</fullName>
    </recommendedName>
</protein>
<dbReference type="AlphaFoldDB" id="A0A813RX36"/>
<accession>A0A813RX36</accession>
<dbReference type="SUPFAM" id="SSF81321">
    <property type="entry name" value="Family A G protein-coupled receptor-like"/>
    <property type="match status" value="1"/>
</dbReference>
<dbReference type="PROSITE" id="PS50262">
    <property type="entry name" value="G_PROTEIN_RECEP_F1_2"/>
    <property type="match status" value="1"/>
</dbReference>
<feature type="transmembrane region" description="Helical" evidence="8">
    <location>
        <begin position="144"/>
        <end position="165"/>
    </location>
</feature>
<dbReference type="PANTHER" id="PTHR24243">
    <property type="entry name" value="G-PROTEIN COUPLED RECEPTOR"/>
    <property type="match status" value="1"/>
</dbReference>
<feature type="transmembrane region" description="Helical" evidence="8">
    <location>
        <begin position="185"/>
        <end position="209"/>
    </location>
</feature>
<sequence length="327" mass="38636">MGQFEYIARQLMIVAGVIMIVFGLFGNILNILVFTNWSRSRTTRNNQLKKIQTSNSPLYLLTSSIANFIVIAYAVTTRILFDGYQYPVTQNNMVFLCKLRFYCLHTFDTISWVCLCMAMFDRYLVSSREVRLRQLSRTRQETKIIILFIICLIGLHSIPIAIYYDVSKFGQCIIYSTSYLYYYRYTFQIFLHGIIPIIIFSILGFLTFTQLKMIRNIQNINKNINVDKQLSRMFLLMSITIVLSSIPYTVENIYYLIFADSSQQQTSYVFFFHILSSILFYTNAVWSFYVYYISTPNFRMQVQKIIFCKKDLNRFMNNQIHTITTLQ</sequence>
<name>A0A813RX36_9BILA</name>
<reference evidence="10" key="1">
    <citation type="submission" date="2021-02" db="EMBL/GenBank/DDBJ databases">
        <authorList>
            <person name="Nowell W R."/>
        </authorList>
    </citation>
    <scope>NUCLEOTIDE SEQUENCE</scope>
</reference>
<evidence type="ECO:0000256" key="1">
    <source>
        <dbReference type="ARBA" id="ARBA00004141"/>
    </source>
</evidence>
<keyword evidence="6" id="KW-0675">Receptor</keyword>
<dbReference type="GO" id="GO:0005886">
    <property type="term" value="C:plasma membrane"/>
    <property type="evidence" value="ECO:0007669"/>
    <property type="project" value="TreeGrafter"/>
</dbReference>
<feature type="transmembrane region" description="Helical" evidence="8">
    <location>
        <begin position="270"/>
        <end position="292"/>
    </location>
</feature>
<feature type="transmembrane region" description="Helical" evidence="8">
    <location>
        <begin position="230"/>
        <end position="250"/>
    </location>
</feature>
<evidence type="ECO:0000256" key="4">
    <source>
        <dbReference type="ARBA" id="ARBA00023040"/>
    </source>
</evidence>
<dbReference type="EMBL" id="CAJNOT010000035">
    <property type="protein sequence ID" value="CAF0791377.1"/>
    <property type="molecule type" value="Genomic_DNA"/>
</dbReference>
<evidence type="ECO:0000256" key="5">
    <source>
        <dbReference type="ARBA" id="ARBA00023136"/>
    </source>
</evidence>
<dbReference type="GO" id="GO:0004930">
    <property type="term" value="F:G protein-coupled receptor activity"/>
    <property type="evidence" value="ECO:0007669"/>
    <property type="project" value="UniProtKB-KW"/>
</dbReference>
<evidence type="ECO:0000259" key="9">
    <source>
        <dbReference type="PROSITE" id="PS50262"/>
    </source>
</evidence>
<evidence type="ECO:0000313" key="10">
    <source>
        <dbReference type="EMBL" id="CAF0791377.1"/>
    </source>
</evidence>
<keyword evidence="5 8" id="KW-0472">Membrane</keyword>
<dbReference type="InterPro" id="IPR000276">
    <property type="entry name" value="GPCR_Rhodpsn"/>
</dbReference>
<dbReference type="Gene3D" id="1.20.1070.10">
    <property type="entry name" value="Rhodopsin 7-helix transmembrane proteins"/>
    <property type="match status" value="1"/>
</dbReference>
<organism evidence="10 11">
    <name type="scientific">Rotaria sordida</name>
    <dbReference type="NCBI Taxonomy" id="392033"/>
    <lineage>
        <taxon>Eukaryota</taxon>
        <taxon>Metazoa</taxon>
        <taxon>Spiralia</taxon>
        <taxon>Gnathifera</taxon>
        <taxon>Rotifera</taxon>
        <taxon>Eurotatoria</taxon>
        <taxon>Bdelloidea</taxon>
        <taxon>Philodinida</taxon>
        <taxon>Philodinidae</taxon>
        <taxon>Rotaria</taxon>
    </lineage>
</organism>
<dbReference type="PANTHER" id="PTHR24243:SF208">
    <property type="entry name" value="PYROKININ-1 RECEPTOR"/>
    <property type="match status" value="1"/>
</dbReference>
<keyword evidence="7" id="KW-0807">Transducer</keyword>
<comment type="caution">
    <text evidence="10">The sequence shown here is derived from an EMBL/GenBank/DDBJ whole genome shotgun (WGS) entry which is preliminary data.</text>
</comment>
<evidence type="ECO:0000256" key="8">
    <source>
        <dbReference type="SAM" id="Phobius"/>
    </source>
</evidence>
<dbReference type="InterPro" id="IPR017452">
    <property type="entry name" value="GPCR_Rhodpsn_7TM"/>
</dbReference>
<gene>
    <name evidence="10" type="ORF">ZHD862_LOCUS1928</name>
</gene>
<feature type="transmembrane region" description="Helical" evidence="8">
    <location>
        <begin position="12"/>
        <end position="37"/>
    </location>
</feature>
<evidence type="ECO:0000256" key="6">
    <source>
        <dbReference type="ARBA" id="ARBA00023170"/>
    </source>
</evidence>